<organism evidence="4 5">
    <name type="scientific">Amanita muscaria (strain Koide BX008)</name>
    <dbReference type="NCBI Taxonomy" id="946122"/>
    <lineage>
        <taxon>Eukaryota</taxon>
        <taxon>Fungi</taxon>
        <taxon>Dikarya</taxon>
        <taxon>Basidiomycota</taxon>
        <taxon>Agaricomycotina</taxon>
        <taxon>Agaricomycetes</taxon>
        <taxon>Agaricomycetidae</taxon>
        <taxon>Agaricales</taxon>
        <taxon>Pluteineae</taxon>
        <taxon>Amanitaceae</taxon>
        <taxon>Amanita</taxon>
    </lineage>
</organism>
<evidence type="ECO:0000259" key="3">
    <source>
        <dbReference type="Pfam" id="PF20152"/>
    </source>
</evidence>
<dbReference type="Pfam" id="PF20152">
    <property type="entry name" value="DUF6534"/>
    <property type="match status" value="1"/>
</dbReference>
<feature type="transmembrane region" description="Helical" evidence="2">
    <location>
        <begin position="215"/>
        <end position="242"/>
    </location>
</feature>
<feature type="region of interest" description="Disordered" evidence="1">
    <location>
        <begin position="280"/>
        <end position="312"/>
    </location>
</feature>
<keyword evidence="2" id="KW-0812">Transmembrane</keyword>
<evidence type="ECO:0000256" key="2">
    <source>
        <dbReference type="SAM" id="Phobius"/>
    </source>
</evidence>
<proteinExistence type="predicted"/>
<reference evidence="4 5" key="1">
    <citation type="submission" date="2014-04" db="EMBL/GenBank/DDBJ databases">
        <title>Evolutionary Origins and Diversification of the Mycorrhizal Mutualists.</title>
        <authorList>
            <consortium name="DOE Joint Genome Institute"/>
            <consortium name="Mycorrhizal Genomics Consortium"/>
            <person name="Kohler A."/>
            <person name="Kuo A."/>
            <person name="Nagy L.G."/>
            <person name="Floudas D."/>
            <person name="Copeland A."/>
            <person name="Barry K.W."/>
            <person name="Cichocki N."/>
            <person name="Veneault-Fourrey C."/>
            <person name="LaButti K."/>
            <person name="Lindquist E.A."/>
            <person name="Lipzen A."/>
            <person name="Lundell T."/>
            <person name="Morin E."/>
            <person name="Murat C."/>
            <person name="Riley R."/>
            <person name="Ohm R."/>
            <person name="Sun H."/>
            <person name="Tunlid A."/>
            <person name="Henrissat B."/>
            <person name="Grigoriev I.V."/>
            <person name="Hibbett D.S."/>
            <person name="Martin F."/>
        </authorList>
    </citation>
    <scope>NUCLEOTIDE SEQUENCE [LARGE SCALE GENOMIC DNA]</scope>
    <source>
        <strain evidence="4 5">Koide BX008</strain>
    </source>
</reference>
<name>A0A0C2XPR3_AMAMK</name>
<dbReference type="PANTHER" id="PTHR40465">
    <property type="entry name" value="CHROMOSOME 1, WHOLE GENOME SHOTGUN SEQUENCE"/>
    <property type="match status" value="1"/>
</dbReference>
<keyword evidence="2" id="KW-0472">Membrane</keyword>
<keyword evidence="5" id="KW-1185">Reference proteome</keyword>
<protein>
    <recommendedName>
        <fullName evidence="3">DUF6534 domain-containing protein</fullName>
    </recommendedName>
</protein>
<evidence type="ECO:0000313" key="5">
    <source>
        <dbReference type="Proteomes" id="UP000054549"/>
    </source>
</evidence>
<feature type="transmembrane region" description="Helical" evidence="2">
    <location>
        <begin position="176"/>
        <end position="203"/>
    </location>
</feature>
<dbReference type="PANTHER" id="PTHR40465:SF1">
    <property type="entry name" value="DUF6534 DOMAIN-CONTAINING PROTEIN"/>
    <property type="match status" value="1"/>
</dbReference>
<dbReference type="EMBL" id="KN818222">
    <property type="protein sequence ID" value="KIL71193.1"/>
    <property type="molecule type" value="Genomic_DNA"/>
</dbReference>
<gene>
    <name evidence="4" type="ORF">M378DRAFT_6028</name>
</gene>
<keyword evidence="2" id="KW-1133">Transmembrane helix</keyword>
<feature type="transmembrane region" description="Helical" evidence="2">
    <location>
        <begin position="248"/>
        <end position="269"/>
    </location>
</feature>
<sequence length="342" mass="38342">MSSTSTTPIDIPKTYGALLLGALFASFFSGVTTVQTIAYFKLFPKDSRYLKTLVISVWYDNLHDSFNVLDPSFRTLDIVHSSLIWHGLWTWFISQYGDKDSIMDIPLSASVTVIFTAIPTLLVHSYYVQRIFRLSGRNYWLSSPILFLAVCRVCSACACSAEMIRSGNFVTFRQNYQWLFSLGLALSTAVDVLITSILFTLLWMSRSRSLSLHGVLDSLILYTLELGSLTGFTTIIAMICWLASKNNLIFLGLYFVIAKLYANSMMASLNMREGLRRSHAKNASNPHVKGKIHSNGSQKKLRGTSGEDSVEIPSHAVQVNVERSIEYDDNHPIAKEITRYAA</sequence>
<evidence type="ECO:0000313" key="4">
    <source>
        <dbReference type="EMBL" id="KIL71193.1"/>
    </source>
</evidence>
<feature type="transmembrane region" description="Helical" evidence="2">
    <location>
        <begin position="15"/>
        <end position="40"/>
    </location>
</feature>
<dbReference type="AlphaFoldDB" id="A0A0C2XPR3"/>
<dbReference type="Proteomes" id="UP000054549">
    <property type="component" value="Unassembled WGS sequence"/>
</dbReference>
<dbReference type="HOGENOM" id="CLU_046025_0_0_1"/>
<feature type="transmembrane region" description="Helical" evidence="2">
    <location>
        <begin position="105"/>
        <end position="127"/>
    </location>
</feature>
<feature type="domain" description="DUF6534" evidence="3">
    <location>
        <begin position="187"/>
        <end position="273"/>
    </location>
</feature>
<dbReference type="InterPro" id="IPR045339">
    <property type="entry name" value="DUF6534"/>
</dbReference>
<dbReference type="InParanoid" id="A0A0C2XPR3"/>
<dbReference type="OrthoDB" id="3206554at2759"/>
<accession>A0A0C2XPR3</accession>
<evidence type="ECO:0000256" key="1">
    <source>
        <dbReference type="SAM" id="MobiDB-lite"/>
    </source>
</evidence>
<dbReference type="STRING" id="946122.A0A0C2XPR3"/>